<keyword evidence="9" id="KW-0547">Nucleotide-binding</keyword>
<evidence type="ECO:0000313" key="19">
    <source>
        <dbReference type="Proteomes" id="UP001161247"/>
    </source>
</evidence>
<feature type="transmembrane region" description="Helical" evidence="15">
    <location>
        <begin position="323"/>
        <end position="342"/>
    </location>
</feature>
<keyword evidence="5 15" id="KW-0812">Transmembrane</keyword>
<keyword evidence="19" id="KW-1185">Reference proteome</keyword>
<dbReference type="SUPFAM" id="SSF81665">
    <property type="entry name" value="Calcium ATPase, transmembrane domain M"/>
    <property type="match status" value="1"/>
</dbReference>
<dbReference type="SUPFAM" id="SSF81653">
    <property type="entry name" value="Calcium ATPase, transduction domain A"/>
    <property type="match status" value="1"/>
</dbReference>
<dbReference type="SUPFAM" id="SSF52058">
    <property type="entry name" value="L domain-like"/>
    <property type="match status" value="1"/>
</dbReference>
<dbReference type="FunFam" id="2.70.150.10:FF:000002">
    <property type="entry name" value="Copper-transporting ATPase 1, putative"/>
    <property type="match status" value="1"/>
</dbReference>
<dbReference type="GO" id="GO:0009626">
    <property type="term" value="P:plant-type hypersensitive response"/>
    <property type="evidence" value="ECO:0007669"/>
    <property type="project" value="UniProtKB-KW"/>
</dbReference>
<dbReference type="InterPro" id="IPR000719">
    <property type="entry name" value="Prot_kinase_dom"/>
</dbReference>
<feature type="domain" description="HMA" evidence="17">
    <location>
        <begin position="21"/>
        <end position="87"/>
    </location>
</feature>
<dbReference type="InterPro" id="IPR001611">
    <property type="entry name" value="Leu-rich_rpt"/>
</dbReference>
<feature type="transmembrane region" description="Helical" evidence="15">
    <location>
        <begin position="662"/>
        <end position="681"/>
    </location>
</feature>
<dbReference type="InterPro" id="IPR027256">
    <property type="entry name" value="P-typ_ATPase_IB"/>
</dbReference>
<evidence type="ECO:0000256" key="9">
    <source>
        <dbReference type="ARBA" id="ARBA00022741"/>
    </source>
</evidence>
<dbReference type="NCBIfam" id="TIGR01512">
    <property type="entry name" value="ATPase-IB2_Cd"/>
    <property type="match status" value="1"/>
</dbReference>
<dbReference type="PROSITE" id="PS50846">
    <property type="entry name" value="HMA_2"/>
    <property type="match status" value="1"/>
</dbReference>
<dbReference type="Pfam" id="PF13855">
    <property type="entry name" value="LRR_8"/>
    <property type="match status" value="1"/>
</dbReference>
<feature type="transmembrane region" description="Helical" evidence="15">
    <location>
        <begin position="354"/>
        <end position="378"/>
    </location>
</feature>
<dbReference type="InterPro" id="IPR051014">
    <property type="entry name" value="Cation_Transport_ATPase_IB"/>
</dbReference>
<evidence type="ECO:0000256" key="14">
    <source>
        <dbReference type="SAM" id="MobiDB-lite"/>
    </source>
</evidence>
<dbReference type="NCBIfam" id="TIGR01525">
    <property type="entry name" value="ATPase-IB_hvy"/>
    <property type="match status" value="1"/>
</dbReference>
<dbReference type="InterPro" id="IPR023299">
    <property type="entry name" value="ATPase_P-typ_cyto_dom_N"/>
</dbReference>
<dbReference type="InterPro" id="IPR023298">
    <property type="entry name" value="ATPase_P-typ_TM_dom_sf"/>
</dbReference>
<dbReference type="Pfam" id="PF00122">
    <property type="entry name" value="E1-E2_ATPase"/>
    <property type="match status" value="1"/>
</dbReference>
<feature type="region of interest" description="Disordered" evidence="14">
    <location>
        <begin position="730"/>
        <end position="750"/>
    </location>
</feature>
<dbReference type="PROSITE" id="PS01229">
    <property type="entry name" value="COF_2"/>
    <property type="match status" value="1"/>
</dbReference>
<dbReference type="InterPro" id="IPR006121">
    <property type="entry name" value="HMA_dom"/>
</dbReference>
<protein>
    <submittedName>
        <fullName evidence="18">OLC1v1033198C1</fullName>
    </submittedName>
</protein>
<dbReference type="GO" id="GO:0016020">
    <property type="term" value="C:membrane"/>
    <property type="evidence" value="ECO:0007669"/>
    <property type="project" value="UniProtKB-SubCell"/>
</dbReference>
<dbReference type="Gene3D" id="3.40.1110.10">
    <property type="entry name" value="Calcium-transporting ATPase, cytoplasmic domain N"/>
    <property type="match status" value="1"/>
</dbReference>
<evidence type="ECO:0000256" key="13">
    <source>
        <dbReference type="ARBA" id="ARBA00023136"/>
    </source>
</evidence>
<dbReference type="Pfam" id="PF08263">
    <property type="entry name" value="LRRNT_2"/>
    <property type="match status" value="1"/>
</dbReference>
<dbReference type="GO" id="GO:0005524">
    <property type="term" value="F:ATP binding"/>
    <property type="evidence" value="ECO:0007669"/>
    <property type="project" value="UniProtKB-KW"/>
</dbReference>
<dbReference type="Pfam" id="PF00702">
    <property type="entry name" value="Hydrolase"/>
    <property type="match status" value="1"/>
</dbReference>
<feature type="transmembrane region" description="Helical" evidence="15">
    <location>
        <begin position="126"/>
        <end position="144"/>
    </location>
</feature>
<dbReference type="SUPFAM" id="SSF56784">
    <property type="entry name" value="HAD-like"/>
    <property type="match status" value="1"/>
</dbReference>
<evidence type="ECO:0000256" key="12">
    <source>
        <dbReference type="ARBA" id="ARBA00022989"/>
    </source>
</evidence>
<dbReference type="InterPro" id="IPR011009">
    <property type="entry name" value="Kinase-like_dom_sf"/>
</dbReference>
<dbReference type="PRINTS" id="PR00119">
    <property type="entry name" value="CATATPASE"/>
</dbReference>
<name>A0AAV1CMN9_OLDCO</name>
<keyword evidence="11" id="KW-1278">Translocase</keyword>
<dbReference type="Pfam" id="PF00069">
    <property type="entry name" value="Pkinase"/>
    <property type="match status" value="1"/>
</dbReference>
<dbReference type="InterPro" id="IPR059000">
    <property type="entry name" value="ATPase_P-type_domA"/>
</dbReference>
<evidence type="ECO:0000256" key="11">
    <source>
        <dbReference type="ARBA" id="ARBA00022967"/>
    </source>
</evidence>
<dbReference type="InterPro" id="IPR008250">
    <property type="entry name" value="ATPase_P-typ_transduc_dom_A_sf"/>
</dbReference>
<organism evidence="18 19">
    <name type="scientific">Oldenlandia corymbosa var. corymbosa</name>
    <dbReference type="NCBI Taxonomy" id="529605"/>
    <lineage>
        <taxon>Eukaryota</taxon>
        <taxon>Viridiplantae</taxon>
        <taxon>Streptophyta</taxon>
        <taxon>Embryophyta</taxon>
        <taxon>Tracheophyta</taxon>
        <taxon>Spermatophyta</taxon>
        <taxon>Magnoliopsida</taxon>
        <taxon>eudicotyledons</taxon>
        <taxon>Gunneridae</taxon>
        <taxon>Pentapetalae</taxon>
        <taxon>asterids</taxon>
        <taxon>lamiids</taxon>
        <taxon>Gentianales</taxon>
        <taxon>Rubiaceae</taxon>
        <taxon>Rubioideae</taxon>
        <taxon>Spermacoceae</taxon>
        <taxon>Hedyotis-Oldenlandia complex</taxon>
        <taxon>Oldenlandia</taxon>
    </lineage>
</organism>
<dbReference type="InterPro" id="IPR001757">
    <property type="entry name" value="P_typ_ATPase"/>
</dbReference>
<dbReference type="InterPro" id="IPR044492">
    <property type="entry name" value="P_typ_ATPase_HD_dom"/>
</dbReference>
<evidence type="ECO:0000259" key="17">
    <source>
        <dbReference type="PROSITE" id="PS50846"/>
    </source>
</evidence>
<feature type="compositionally biased region" description="Gly residues" evidence="14">
    <location>
        <begin position="1371"/>
        <end position="1393"/>
    </location>
</feature>
<dbReference type="EMBL" id="OX459119">
    <property type="protein sequence ID" value="CAI9096934.1"/>
    <property type="molecule type" value="Genomic_DNA"/>
</dbReference>
<keyword evidence="13 15" id="KW-0472">Membrane</keyword>
<dbReference type="Gene3D" id="2.70.150.10">
    <property type="entry name" value="Calcium-transporting ATPase, cytoplasmic transduction domain A"/>
    <property type="match status" value="1"/>
</dbReference>
<dbReference type="InterPro" id="IPR032675">
    <property type="entry name" value="LRR_dom_sf"/>
</dbReference>
<evidence type="ECO:0000256" key="3">
    <source>
        <dbReference type="ARBA" id="ARBA00006024"/>
    </source>
</evidence>
<feature type="transmembrane region" description="Helical" evidence="15">
    <location>
        <begin position="687"/>
        <end position="709"/>
    </location>
</feature>
<evidence type="ECO:0000256" key="15">
    <source>
        <dbReference type="SAM" id="Phobius"/>
    </source>
</evidence>
<evidence type="ECO:0000256" key="8">
    <source>
        <dbReference type="ARBA" id="ARBA00022737"/>
    </source>
</evidence>
<evidence type="ECO:0000313" key="18">
    <source>
        <dbReference type="EMBL" id="CAI9096934.1"/>
    </source>
</evidence>
<dbReference type="SFLD" id="SFLDS00003">
    <property type="entry name" value="Haloacid_Dehalogenase"/>
    <property type="match status" value="1"/>
</dbReference>
<proteinExistence type="inferred from homology"/>
<keyword evidence="6" id="KW-0479">Metal-binding</keyword>
<dbReference type="GO" id="GO:0004672">
    <property type="term" value="F:protein kinase activity"/>
    <property type="evidence" value="ECO:0007669"/>
    <property type="project" value="InterPro"/>
</dbReference>
<dbReference type="Gene3D" id="3.80.10.10">
    <property type="entry name" value="Ribonuclease Inhibitor"/>
    <property type="match status" value="2"/>
</dbReference>
<dbReference type="Gene3D" id="3.40.50.1000">
    <property type="entry name" value="HAD superfamily/HAD-like"/>
    <property type="match status" value="1"/>
</dbReference>
<evidence type="ECO:0000256" key="7">
    <source>
        <dbReference type="ARBA" id="ARBA00022729"/>
    </source>
</evidence>
<comment type="subcellular location">
    <subcellularLocation>
        <location evidence="1">Membrane</location>
        <topology evidence="1">Multi-pass membrane protein</topology>
    </subcellularLocation>
    <subcellularLocation>
        <location evidence="2">Membrane</location>
        <topology evidence="2">Peripheral membrane protein</topology>
    </subcellularLocation>
</comment>
<dbReference type="NCBIfam" id="TIGR01494">
    <property type="entry name" value="ATPase_P-type"/>
    <property type="match status" value="1"/>
</dbReference>
<accession>A0AAV1CMN9</accession>
<dbReference type="SFLD" id="SFLDG00002">
    <property type="entry name" value="C1.7:_P-type_atpase_like"/>
    <property type="match status" value="1"/>
</dbReference>
<feature type="compositionally biased region" description="Basic and acidic residues" evidence="14">
    <location>
        <begin position="730"/>
        <end position="741"/>
    </location>
</feature>
<sequence length="1617" mass="173782">MDDAARLTISPESENGKTELQKSYFDVLGICCSSEVPLIQSIMKSLDGVQDVQVIVPTKTVIVLHDPLVISQLQIVGALNKAKLEASVREERGRSTKKRWPNPFTIASGVLLSISFLKYVYHPLQWLALGAVALVIYPIALRAFTAVRHLTFGNIHILVLITVVGSIALKDYLEAGAIVFLFTIAEWLESLASEKANAAMSSLVNLLPQKAVLAETGEEVDVSQLDINTVISVKEGQIVPVDGVVVEGNCEVDEKSLSGESFPVSKQNGSMVWAGTINVNGYITMRTTTLAEDCVLARMTKLVEEAHGKKSQIQRYIDKCSKYYTPAIILISALLAIIPAALKRHNQKEWFHIALVLLVSACPCALILSTPIAMFCALTKAAKHGVFFKGADCLETLAKVKIMAFDKTGTVTRAEFEVIEFRSLLDEISLNTLLYWVSSIQSKSSHPIAAALVEFAQSKSVQPKPDEVKNYQNFPGEGIYGRISDREIHIGNWKISARAGCNSAPKLEGDIYEGKSVGYVFSGSTPVGIFCLADNCRIGAKEALKELQSMGIKTAMLTGDCSAAAKHAEDQQLGGALEVVHADLLPEDKATYIKDFQKVSRTAMIGDGINDALALATADIGISMGISGSALATETGDVILMTNDIQRVPKVARLARRVIRKILENMIVSVAAKGSVIALAIAGHPVVWAAVLADVGTCLLVILNSMLLLRDREKGPMDYCKSAALSHAREDMKRSGSDSRQSKKPCCGEIGSQDSHEALICSVKNSNQIDPSCASSSNSLADCERLCSNEKQSCCQNGKESRNVNCSNSAGIVRCCNSTNNPGDSAPLADEFGDNQVLGSNGKERCCGNQFSDNQVLDSNDKKGCCGNQKRSQLAKCSNSAGVVKCCNSIKTPGDGTSLAREFGDNQVQDANGKKSCCGNGKQSQTAKCSNLGEGEYSISIKNHANSINIPGDDVSHANKCGDNQRSGNLNRQACCGSAKQSQKDRCCNSEQFCGSNSIKGTAASATLAKGFPNKNSGHSTLNVNRPCCSKGNPQKLENVQICSSRTIAPACHQSVGSCDDIVRECCSKKGHCGVISITFIVPVRSGDLEALLALKASVDPLNKLSWGVGNGNGNVCDWEGVRECKNGRVTKLVVERFGLIGELDQNSLNQLDQLRVLSFKENSISGQIPSLSGLVNLKSLYLNDNNFSGDIPSTISRLHRLKVVVLANNHISGHIPDSLLKLPRLYELYLQNNSLTGEIPPFRQSGLRFFNVSNNQLSGSIPSTPVLARFNESSFSNNVDLCGDKIDKPCKNPTDSLGPSISPSYPILPENQNHHKRTKKLIIILVPTIVGGLILAAAAAMAFVFCIRRSRDSTRESRTTKSAEARRGGGSEAGATSGSGGEGKSGSGGGGFSWEEGGSRAAGGSKPLHWTSCLKIAEDLATGLLYIHQNPGLVHGNLKSSNVLLGSDFESCLTDYSLTSFRNPDSLEESSASSLFYRAPECRDTRRPPTQQADVYSFGVLLLELLTGKTPFQDLVQEHGSDIPKWVKSVREEETESGDEPASSNEASEEKLAALLSIAMACVSLAPDNRPTMRDVLRMIREARAEAQISSNSSDHSPGRWSDTVQSLPRDEHLSI</sequence>
<dbReference type="InterPro" id="IPR018303">
    <property type="entry name" value="ATPase_P-typ_P_site"/>
</dbReference>
<comment type="similarity">
    <text evidence="3">Belongs to the cation transport ATPase (P-type) (TC 3.A.3) family. Type IB subfamily.</text>
</comment>
<feature type="compositionally biased region" description="Basic and acidic residues" evidence="14">
    <location>
        <begin position="1356"/>
        <end position="1370"/>
    </location>
</feature>
<feature type="region of interest" description="Disordered" evidence="14">
    <location>
        <begin position="1356"/>
        <end position="1401"/>
    </location>
</feature>
<dbReference type="PROSITE" id="PS50011">
    <property type="entry name" value="PROTEIN_KINASE_DOM"/>
    <property type="match status" value="1"/>
</dbReference>
<dbReference type="Gene3D" id="1.10.510.10">
    <property type="entry name" value="Transferase(Phosphotransferase) domain 1"/>
    <property type="match status" value="1"/>
</dbReference>
<dbReference type="FunFam" id="3.30.70.100:FF:000022">
    <property type="entry name" value="Putative cadmium/zinc-transporting ATPase 3"/>
    <property type="match status" value="1"/>
</dbReference>
<dbReference type="PROSITE" id="PS00154">
    <property type="entry name" value="ATPASE_E1_E2"/>
    <property type="match status" value="1"/>
</dbReference>
<dbReference type="GO" id="GO:0046872">
    <property type="term" value="F:metal ion binding"/>
    <property type="evidence" value="ECO:0007669"/>
    <property type="project" value="UniProtKB-KW"/>
</dbReference>
<dbReference type="InterPro" id="IPR036163">
    <property type="entry name" value="HMA_dom_sf"/>
</dbReference>
<feature type="region of interest" description="Disordered" evidence="14">
    <location>
        <begin position="1588"/>
        <end position="1617"/>
    </location>
</feature>
<keyword evidence="7" id="KW-0732">Signal</keyword>
<dbReference type="SUPFAM" id="SSF56112">
    <property type="entry name" value="Protein kinase-like (PK-like)"/>
    <property type="match status" value="1"/>
</dbReference>
<dbReference type="InterPro" id="IPR023214">
    <property type="entry name" value="HAD_sf"/>
</dbReference>
<dbReference type="GO" id="GO:0019829">
    <property type="term" value="F:ATPase-coupled monoatomic cation transmembrane transporter activity"/>
    <property type="evidence" value="ECO:0007669"/>
    <property type="project" value="InterPro"/>
</dbReference>
<dbReference type="FunFam" id="3.40.1110.10:FF:000043">
    <property type="entry name" value="Putative cadmium/zinc-transporting ATPase 3"/>
    <property type="match status" value="1"/>
</dbReference>
<feature type="transmembrane region" description="Helical" evidence="15">
    <location>
        <begin position="1322"/>
        <end position="1346"/>
    </location>
</feature>
<dbReference type="CDD" id="cd02079">
    <property type="entry name" value="P-type_ATPase_HM"/>
    <property type="match status" value="1"/>
</dbReference>
<gene>
    <name evidence="18" type="ORF">OLC1_LOCUS7564</name>
</gene>
<dbReference type="Proteomes" id="UP001161247">
    <property type="component" value="Chromosome 2"/>
</dbReference>
<evidence type="ECO:0000259" key="16">
    <source>
        <dbReference type="PROSITE" id="PS50011"/>
    </source>
</evidence>
<dbReference type="GO" id="GO:0016887">
    <property type="term" value="F:ATP hydrolysis activity"/>
    <property type="evidence" value="ECO:0007669"/>
    <property type="project" value="InterPro"/>
</dbReference>
<dbReference type="Gene3D" id="3.30.70.100">
    <property type="match status" value="1"/>
</dbReference>
<feature type="transmembrane region" description="Helical" evidence="15">
    <location>
        <begin position="151"/>
        <end position="169"/>
    </location>
</feature>
<keyword evidence="10" id="KW-0067">ATP-binding</keyword>
<dbReference type="SFLD" id="SFLDF00027">
    <property type="entry name" value="p-type_atpase"/>
    <property type="match status" value="1"/>
</dbReference>
<keyword evidence="12 15" id="KW-1133">Transmembrane helix</keyword>
<feature type="region of interest" description="Disordered" evidence="14">
    <location>
        <begin position="1527"/>
        <end position="1550"/>
    </location>
</feature>
<evidence type="ECO:0000256" key="5">
    <source>
        <dbReference type="ARBA" id="ARBA00022692"/>
    </source>
</evidence>
<feature type="domain" description="Protein kinase" evidence="16">
    <location>
        <begin position="1202"/>
        <end position="1590"/>
    </location>
</feature>
<evidence type="ECO:0000256" key="6">
    <source>
        <dbReference type="ARBA" id="ARBA00022723"/>
    </source>
</evidence>
<dbReference type="FunFam" id="3.80.10.10:FF:000400">
    <property type="entry name" value="Nuclear pore complex protein NUP107"/>
    <property type="match status" value="1"/>
</dbReference>
<dbReference type="InterPro" id="IPR013210">
    <property type="entry name" value="LRR_N_plant-typ"/>
</dbReference>
<evidence type="ECO:0000256" key="4">
    <source>
        <dbReference type="ARBA" id="ARBA00022614"/>
    </source>
</evidence>
<dbReference type="CDD" id="cd00371">
    <property type="entry name" value="HMA"/>
    <property type="match status" value="1"/>
</dbReference>
<reference evidence="18" key="1">
    <citation type="submission" date="2023-03" db="EMBL/GenBank/DDBJ databases">
        <authorList>
            <person name="Julca I."/>
        </authorList>
    </citation>
    <scope>NUCLEOTIDE SEQUENCE</scope>
</reference>
<evidence type="ECO:0000256" key="2">
    <source>
        <dbReference type="ARBA" id="ARBA00004170"/>
    </source>
</evidence>
<evidence type="ECO:0000256" key="10">
    <source>
        <dbReference type="ARBA" id="ARBA00022840"/>
    </source>
</evidence>
<keyword evidence="4" id="KW-0433">Leucine-rich repeat</keyword>
<dbReference type="SUPFAM" id="SSF55008">
    <property type="entry name" value="HMA, heavy metal-associated domain"/>
    <property type="match status" value="1"/>
</dbReference>
<keyword evidence="8" id="KW-0677">Repeat</keyword>
<evidence type="ECO:0000256" key="1">
    <source>
        <dbReference type="ARBA" id="ARBA00004141"/>
    </source>
</evidence>
<dbReference type="PANTHER" id="PTHR48085">
    <property type="entry name" value="CADMIUM/ZINC-TRANSPORTING ATPASE HMA2-RELATED"/>
    <property type="match status" value="1"/>
</dbReference>
<dbReference type="PANTHER" id="PTHR48085:SF5">
    <property type="entry name" value="CADMIUM_ZINC-TRANSPORTING ATPASE HMA4-RELATED"/>
    <property type="match status" value="1"/>
</dbReference>
<dbReference type="InterPro" id="IPR036412">
    <property type="entry name" value="HAD-like_sf"/>
</dbReference>